<evidence type="ECO:0000256" key="1">
    <source>
        <dbReference type="ARBA" id="ARBA00004123"/>
    </source>
</evidence>
<dbReference type="InterPro" id="IPR036236">
    <property type="entry name" value="Znf_C2H2_sf"/>
</dbReference>
<feature type="domain" description="C2H2-type" evidence="8">
    <location>
        <begin position="50"/>
        <end position="77"/>
    </location>
</feature>
<evidence type="ECO:0000259" key="8">
    <source>
        <dbReference type="PROSITE" id="PS50157"/>
    </source>
</evidence>
<evidence type="ECO:0000256" key="7">
    <source>
        <dbReference type="PROSITE-ProRule" id="PRU00042"/>
    </source>
</evidence>
<evidence type="ECO:0000313" key="9">
    <source>
        <dbReference type="EMBL" id="JAR92194.1"/>
    </source>
</evidence>
<organism evidence="9">
    <name type="scientific">Ixodes ricinus</name>
    <name type="common">Common tick</name>
    <name type="synonym">Acarus ricinus</name>
    <dbReference type="NCBI Taxonomy" id="34613"/>
    <lineage>
        <taxon>Eukaryota</taxon>
        <taxon>Metazoa</taxon>
        <taxon>Ecdysozoa</taxon>
        <taxon>Arthropoda</taxon>
        <taxon>Chelicerata</taxon>
        <taxon>Arachnida</taxon>
        <taxon>Acari</taxon>
        <taxon>Parasitiformes</taxon>
        <taxon>Ixodida</taxon>
        <taxon>Ixodoidea</taxon>
        <taxon>Ixodidae</taxon>
        <taxon>Ixodinae</taxon>
        <taxon>Ixodes</taxon>
    </lineage>
</organism>
<reference evidence="9" key="1">
    <citation type="journal article" date="2018" name="PLoS Negl. Trop. Dis.">
        <title>Sialome diversity of ticks revealed by RNAseq of single tick salivary glands.</title>
        <authorList>
            <person name="Perner J."/>
            <person name="Kropackova S."/>
            <person name="Kopacek P."/>
            <person name="Ribeiro J.M."/>
        </authorList>
    </citation>
    <scope>NUCLEOTIDE SEQUENCE</scope>
    <source>
        <strain evidence="9">Siblings of single egg batch collected in Ceske Budejovice</strain>
        <tissue evidence="9">Salivary glands</tissue>
    </source>
</reference>
<evidence type="ECO:0000256" key="3">
    <source>
        <dbReference type="ARBA" id="ARBA00022737"/>
    </source>
</evidence>
<protein>
    <submittedName>
        <fullName evidence="9">Putative c2h2-type zn-finger protein</fullName>
    </submittedName>
</protein>
<keyword evidence="2" id="KW-0479">Metal-binding</keyword>
<feature type="domain" description="C2H2-type" evidence="8">
    <location>
        <begin position="22"/>
        <end position="49"/>
    </location>
</feature>
<dbReference type="Pfam" id="PF13894">
    <property type="entry name" value="zf-C2H2_4"/>
    <property type="match status" value="1"/>
</dbReference>
<evidence type="ECO:0000256" key="6">
    <source>
        <dbReference type="ARBA" id="ARBA00023242"/>
    </source>
</evidence>
<keyword evidence="4 7" id="KW-0863">Zinc-finger</keyword>
<dbReference type="InterPro" id="IPR050331">
    <property type="entry name" value="Zinc_finger"/>
</dbReference>
<keyword evidence="3" id="KW-0677">Repeat</keyword>
<dbReference type="Gene3D" id="3.30.160.60">
    <property type="entry name" value="Classic Zinc Finger"/>
    <property type="match status" value="2"/>
</dbReference>
<keyword evidence="6" id="KW-0539">Nucleus</keyword>
<dbReference type="EMBL" id="GEGO01003210">
    <property type="protein sequence ID" value="JAR92194.1"/>
    <property type="molecule type" value="Transcribed_RNA"/>
</dbReference>
<accession>A0A147BN40</accession>
<dbReference type="PROSITE" id="PS50157">
    <property type="entry name" value="ZINC_FINGER_C2H2_2"/>
    <property type="match status" value="2"/>
</dbReference>
<evidence type="ECO:0000256" key="4">
    <source>
        <dbReference type="ARBA" id="ARBA00022771"/>
    </source>
</evidence>
<name>A0A147BN40_IXORI</name>
<dbReference type="PROSITE" id="PS00028">
    <property type="entry name" value="ZINC_FINGER_C2H2_1"/>
    <property type="match status" value="2"/>
</dbReference>
<dbReference type="SUPFAM" id="SSF57667">
    <property type="entry name" value="beta-beta-alpha zinc fingers"/>
    <property type="match status" value="2"/>
</dbReference>
<comment type="subcellular location">
    <subcellularLocation>
        <location evidence="1">Nucleus</location>
    </subcellularLocation>
</comment>
<dbReference type="SMART" id="SM00355">
    <property type="entry name" value="ZnF_C2H2"/>
    <property type="match status" value="3"/>
</dbReference>
<feature type="non-terminal residue" evidence="9">
    <location>
        <position position="1"/>
    </location>
</feature>
<sequence length="110" mass="12885">AWFSKIDYLIKHMNCHKVEHPFLCQLCPMSFPSKVMLTKHAKSHEGEQPFRCPHCPPRFALNHGLVYRLRTHGDMKPLKCCFCALGFARKVSLSEHTLLQHGNYEQWHLN</sequence>
<dbReference type="GO" id="GO:0010468">
    <property type="term" value="P:regulation of gene expression"/>
    <property type="evidence" value="ECO:0007669"/>
    <property type="project" value="TreeGrafter"/>
</dbReference>
<dbReference type="PANTHER" id="PTHR16515:SF49">
    <property type="entry name" value="GASTRULA ZINC FINGER PROTEIN XLCGF49.1-LIKE-RELATED"/>
    <property type="match status" value="1"/>
</dbReference>
<keyword evidence="5" id="KW-0862">Zinc</keyword>
<dbReference type="InterPro" id="IPR013087">
    <property type="entry name" value="Znf_C2H2_type"/>
</dbReference>
<dbReference type="AlphaFoldDB" id="A0A147BN40"/>
<evidence type="ECO:0000256" key="2">
    <source>
        <dbReference type="ARBA" id="ARBA00022723"/>
    </source>
</evidence>
<proteinExistence type="predicted"/>
<dbReference type="GO" id="GO:0008270">
    <property type="term" value="F:zinc ion binding"/>
    <property type="evidence" value="ECO:0007669"/>
    <property type="project" value="UniProtKB-KW"/>
</dbReference>
<dbReference type="PANTHER" id="PTHR16515">
    <property type="entry name" value="PR DOMAIN ZINC FINGER PROTEIN"/>
    <property type="match status" value="1"/>
</dbReference>
<evidence type="ECO:0000256" key="5">
    <source>
        <dbReference type="ARBA" id="ARBA00022833"/>
    </source>
</evidence>
<dbReference type="GO" id="GO:0005634">
    <property type="term" value="C:nucleus"/>
    <property type="evidence" value="ECO:0007669"/>
    <property type="project" value="UniProtKB-SubCell"/>
</dbReference>